<reference evidence="1 2" key="1">
    <citation type="submission" date="2019-03" db="EMBL/GenBank/DDBJ databases">
        <title>Primorskyibacter sp. SS33 isolated from sediments.</title>
        <authorList>
            <person name="Xunke S."/>
        </authorList>
    </citation>
    <scope>NUCLEOTIDE SEQUENCE [LARGE SCALE GENOMIC DNA]</scope>
    <source>
        <strain evidence="1 2">SS33</strain>
    </source>
</reference>
<accession>A0A4R6A6M2</accession>
<comment type="caution">
    <text evidence="1">The sequence shown here is derived from an EMBL/GenBank/DDBJ whole genome shotgun (WGS) entry which is preliminary data.</text>
</comment>
<evidence type="ECO:0000313" key="2">
    <source>
        <dbReference type="Proteomes" id="UP000295701"/>
    </source>
</evidence>
<sequence length="122" mass="12819">MPVIDFRPQEAAGAEIVAMVLRDRGDAVRAGAVDELILRIGELVRARDAPAHLLAPAAAAVGDRAQALGLYRVARVARTIGVLAHGRDRAALAANVARLIRLGDEILTELDTMLAGRPPNSG</sequence>
<proteinExistence type="predicted"/>
<dbReference type="OrthoDB" id="7873775at2"/>
<organism evidence="1 2">
    <name type="scientific">Palleronia sediminis</name>
    <dbReference type="NCBI Taxonomy" id="2547833"/>
    <lineage>
        <taxon>Bacteria</taxon>
        <taxon>Pseudomonadati</taxon>
        <taxon>Pseudomonadota</taxon>
        <taxon>Alphaproteobacteria</taxon>
        <taxon>Rhodobacterales</taxon>
        <taxon>Roseobacteraceae</taxon>
        <taxon>Palleronia</taxon>
    </lineage>
</organism>
<dbReference type="EMBL" id="SNAA01000011">
    <property type="protein sequence ID" value="TDL78412.1"/>
    <property type="molecule type" value="Genomic_DNA"/>
</dbReference>
<dbReference type="Proteomes" id="UP000295701">
    <property type="component" value="Unassembled WGS sequence"/>
</dbReference>
<keyword evidence="2" id="KW-1185">Reference proteome</keyword>
<name>A0A4R6A6M2_9RHOB</name>
<dbReference type="RefSeq" id="WP_133397086.1">
    <property type="nucleotide sequence ID" value="NZ_SNAA01000011.1"/>
</dbReference>
<protein>
    <submittedName>
        <fullName evidence="1">Uncharacterized protein</fullName>
    </submittedName>
</protein>
<dbReference type="AlphaFoldDB" id="A0A4R6A6M2"/>
<gene>
    <name evidence="1" type="ORF">E2L08_10750</name>
</gene>
<evidence type="ECO:0000313" key="1">
    <source>
        <dbReference type="EMBL" id="TDL78412.1"/>
    </source>
</evidence>